<dbReference type="AlphaFoldDB" id="A0A166HYM5"/>
<evidence type="ECO:0000313" key="2">
    <source>
        <dbReference type="Proteomes" id="UP000076798"/>
    </source>
</evidence>
<keyword evidence="2" id="KW-1185">Reference proteome</keyword>
<dbReference type="Proteomes" id="UP000076798">
    <property type="component" value="Unassembled WGS sequence"/>
</dbReference>
<evidence type="ECO:0000313" key="1">
    <source>
        <dbReference type="EMBL" id="KZT43208.1"/>
    </source>
</evidence>
<dbReference type="EMBL" id="KV428009">
    <property type="protein sequence ID" value="KZT43208.1"/>
    <property type="molecule type" value="Genomic_DNA"/>
</dbReference>
<accession>A0A166HYM5</accession>
<evidence type="ECO:0008006" key="3">
    <source>
        <dbReference type="Google" id="ProtNLM"/>
    </source>
</evidence>
<gene>
    <name evidence="1" type="ORF">SISSUDRAFT_1040664</name>
</gene>
<proteinExistence type="predicted"/>
<protein>
    <recommendedName>
        <fullName evidence="3">F-box domain-containing protein</fullName>
    </recommendedName>
</protein>
<sequence length="468" mass="52729">MSFNKIPVELMTKILNNYMSDESSLEGSDQRLVHTLRLGLINRRSRAIALAESHIWKTIHLHWPEEIVDEYLRRAQQNGISLFLDTFCGPHDKATIDTNIQRWSAFLQSNMAAFKHLDLCIRSAACSQALSAALETSAPHLQTFKLVLGNFQITKNLFAGNAPALRTAHLDTRHSLEITSFPFLSTASLRVCQENCRRILLALQSMSQLEDITLFGTEDYTDVPAQAATRRRRRLRPIVLPFCRRLRIRNMVSFSVRRLMANIRAPLLEDLEIRETVTVADDALIPTPIPLALASVPRSPVDPTALHIELHADRVRIKLDGTTRLHYLSDWSRVQTVAPGDHRVLDAVTNLLTSLSTISGGQPVTISIDNNIFCHSAPLTLLKGMNMHLLWSRVFCAYPHVHTLEVAGDVTEASEILFNLGRNSILPLLSRLHIRSIRPGTLLPMYKLQRIQEVRDLELVLPQIDGAL</sequence>
<organism evidence="1 2">
    <name type="scientific">Sistotremastrum suecicum HHB10207 ss-3</name>
    <dbReference type="NCBI Taxonomy" id="1314776"/>
    <lineage>
        <taxon>Eukaryota</taxon>
        <taxon>Fungi</taxon>
        <taxon>Dikarya</taxon>
        <taxon>Basidiomycota</taxon>
        <taxon>Agaricomycotina</taxon>
        <taxon>Agaricomycetes</taxon>
        <taxon>Sistotremastrales</taxon>
        <taxon>Sistotremastraceae</taxon>
        <taxon>Sistotremastrum</taxon>
    </lineage>
</organism>
<name>A0A166HYM5_9AGAM</name>
<reference evidence="1 2" key="1">
    <citation type="journal article" date="2016" name="Mol. Biol. Evol.">
        <title>Comparative Genomics of Early-Diverging Mushroom-Forming Fungi Provides Insights into the Origins of Lignocellulose Decay Capabilities.</title>
        <authorList>
            <person name="Nagy L.G."/>
            <person name="Riley R."/>
            <person name="Tritt A."/>
            <person name="Adam C."/>
            <person name="Daum C."/>
            <person name="Floudas D."/>
            <person name="Sun H."/>
            <person name="Yadav J.S."/>
            <person name="Pangilinan J."/>
            <person name="Larsson K.H."/>
            <person name="Matsuura K."/>
            <person name="Barry K."/>
            <person name="Labutti K."/>
            <person name="Kuo R."/>
            <person name="Ohm R.A."/>
            <person name="Bhattacharya S.S."/>
            <person name="Shirouzu T."/>
            <person name="Yoshinaga Y."/>
            <person name="Martin F.M."/>
            <person name="Grigoriev I.V."/>
            <person name="Hibbett D.S."/>
        </authorList>
    </citation>
    <scope>NUCLEOTIDE SEQUENCE [LARGE SCALE GENOMIC DNA]</scope>
    <source>
        <strain evidence="1 2">HHB10207 ss-3</strain>
    </source>
</reference>